<evidence type="ECO:0000313" key="5">
    <source>
        <dbReference type="EMBL" id="TPX77768.1"/>
    </source>
</evidence>
<name>A0A507FQM2_9FUNG</name>
<evidence type="ECO:0000256" key="2">
    <source>
        <dbReference type="ARBA" id="ARBA00022801"/>
    </source>
</evidence>
<feature type="domain" description="NodB homology" evidence="4">
    <location>
        <begin position="113"/>
        <end position="330"/>
    </location>
</feature>
<sequence>MSKTIPLLLTLALVAHAQQKAPTCPDNRYPSCTVVPLDVPDAYAQNRVPAPPGVPKWTAFVKSLTDESTYPWSSLVPSVNDDGGATGGGPNAKGDAWGSLKNEATEVFACPANQWALTYDDGPVYTDRTLSILKENNVVGTFFLIGADVVNNETHAKFVQDIYNAGHQIALHSWSHRQISLQSTDQVISELILNILSIYNVIGKVPRYYRPAYSAIDDRVRFILKAMGLRPVIWNIESNDAGIGQKAPSGIEITGTLTVQNVIEHVKTDFAQKYDARWNYFPGQNSSTPAANGKNTYDGFISLEHDITEEDIAVAREVASFVAKTGYKTVYVNACDQIMPNAGFYLDDGSALVQFIKGIKLPLTAADLEPFTGTFPLIPAGGASVNGAVVTAPSAGPTGTGATTGGAATVATAPAKSGALGSFASSVLLCAFLLAWQ</sequence>
<dbReference type="GO" id="GO:0046872">
    <property type="term" value="F:metal ion binding"/>
    <property type="evidence" value="ECO:0007669"/>
    <property type="project" value="UniProtKB-KW"/>
</dbReference>
<feature type="chain" id="PRO_5021449380" description="NodB homology domain-containing protein" evidence="3">
    <location>
        <begin position="18"/>
        <end position="437"/>
    </location>
</feature>
<dbReference type="GO" id="GO:0004099">
    <property type="term" value="F:chitin deacetylase activity"/>
    <property type="evidence" value="ECO:0007669"/>
    <property type="project" value="TreeGrafter"/>
</dbReference>
<reference evidence="5 6" key="1">
    <citation type="journal article" date="2019" name="Sci. Rep.">
        <title>Comparative genomics of chytrid fungi reveal insights into the obligate biotrophic and pathogenic lifestyle of Synchytrium endobioticum.</title>
        <authorList>
            <person name="van de Vossenberg B.T.L.H."/>
            <person name="Warris S."/>
            <person name="Nguyen H.D.T."/>
            <person name="van Gent-Pelzer M.P.E."/>
            <person name="Joly D.L."/>
            <person name="van de Geest H.C."/>
            <person name="Bonants P.J.M."/>
            <person name="Smith D.S."/>
            <person name="Levesque C.A."/>
            <person name="van der Lee T.A.J."/>
        </authorList>
    </citation>
    <scope>NUCLEOTIDE SEQUENCE [LARGE SCALE GENOMIC DNA]</scope>
    <source>
        <strain evidence="5 6">CBS 675.73</strain>
    </source>
</reference>
<evidence type="ECO:0000256" key="1">
    <source>
        <dbReference type="ARBA" id="ARBA00022723"/>
    </source>
</evidence>
<dbReference type="InterPro" id="IPR011330">
    <property type="entry name" value="Glyco_hydro/deAcase_b/a-brl"/>
</dbReference>
<gene>
    <name evidence="5" type="ORF">CcCBS67573_g00915</name>
</gene>
<dbReference type="PANTHER" id="PTHR10587">
    <property type="entry name" value="GLYCOSYL TRANSFERASE-RELATED"/>
    <property type="match status" value="1"/>
</dbReference>
<dbReference type="Gene3D" id="3.20.20.370">
    <property type="entry name" value="Glycoside hydrolase/deacetylase"/>
    <property type="match status" value="1"/>
</dbReference>
<dbReference type="GO" id="GO:0016020">
    <property type="term" value="C:membrane"/>
    <property type="evidence" value="ECO:0007669"/>
    <property type="project" value="TreeGrafter"/>
</dbReference>
<dbReference type="SUPFAM" id="SSF88713">
    <property type="entry name" value="Glycoside hydrolase/deacetylase"/>
    <property type="match status" value="1"/>
</dbReference>
<dbReference type="STRING" id="246404.A0A507FQM2"/>
<dbReference type="InterPro" id="IPR002509">
    <property type="entry name" value="NODB_dom"/>
</dbReference>
<organism evidence="5 6">
    <name type="scientific">Chytriomyces confervae</name>
    <dbReference type="NCBI Taxonomy" id="246404"/>
    <lineage>
        <taxon>Eukaryota</taxon>
        <taxon>Fungi</taxon>
        <taxon>Fungi incertae sedis</taxon>
        <taxon>Chytridiomycota</taxon>
        <taxon>Chytridiomycota incertae sedis</taxon>
        <taxon>Chytridiomycetes</taxon>
        <taxon>Chytridiales</taxon>
        <taxon>Chytriomycetaceae</taxon>
        <taxon>Chytriomyces</taxon>
    </lineage>
</organism>
<protein>
    <recommendedName>
        <fullName evidence="4">NodB homology domain-containing protein</fullName>
    </recommendedName>
</protein>
<keyword evidence="3" id="KW-0732">Signal</keyword>
<keyword evidence="2" id="KW-0378">Hydrolase</keyword>
<dbReference type="PROSITE" id="PS51677">
    <property type="entry name" value="NODB"/>
    <property type="match status" value="1"/>
</dbReference>
<dbReference type="GO" id="GO:0009272">
    <property type="term" value="P:fungal-type cell wall biogenesis"/>
    <property type="evidence" value="ECO:0007669"/>
    <property type="project" value="UniProtKB-ARBA"/>
</dbReference>
<evidence type="ECO:0000259" key="4">
    <source>
        <dbReference type="PROSITE" id="PS51677"/>
    </source>
</evidence>
<dbReference type="PANTHER" id="PTHR10587:SF133">
    <property type="entry name" value="CHITIN DEACETYLASE 1-RELATED"/>
    <property type="match status" value="1"/>
</dbReference>
<proteinExistence type="predicted"/>
<dbReference type="EMBL" id="QEAP01000014">
    <property type="protein sequence ID" value="TPX77768.1"/>
    <property type="molecule type" value="Genomic_DNA"/>
</dbReference>
<keyword evidence="6" id="KW-1185">Reference proteome</keyword>
<comment type="caution">
    <text evidence="5">The sequence shown here is derived from an EMBL/GenBank/DDBJ whole genome shotgun (WGS) entry which is preliminary data.</text>
</comment>
<dbReference type="Pfam" id="PF01522">
    <property type="entry name" value="Polysacc_deac_1"/>
    <property type="match status" value="1"/>
</dbReference>
<dbReference type="GO" id="GO:0005975">
    <property type="term" value="P:carbohydrate metabolic process"/>
    <property type="evidence" value="ECO:0007669"/>
    <property type="project" value="InterPro"/>
</dbReference>
<evidence type="ECO:0000256" key="3">
    <source>
        <dbReference type="SAM" id="SignalP"/>
    </source>
</evidence>
<dbReference type="OrthoDB" id="2145317at2759"/>
<dbReference type="InterPro" id="IPR050248">
    <property type="entry name" value="Polysacc_deacetylase_ArnD"/>
</dbReference>
<keyword evidence="1" id="KW-0479">Metal-binding</keyword>
<dbReference type="Proteomes" id="UP000320333">
    <property type="component" value="Unassembled WGS sequence"/>
</dbReference>
<dbReference type="AlphaFoldDB" id="A0A507FQM2"/>
<evidence type="ECO:0000313" key="6">
    <source>
        <dbReference type="Proteomes" id="UP000320333"/>
    </source>
</evidence>
<feature type="signal peptide" evidence="3">
    <location>
        <begin position="1"/>
        <end position="17"/>
    </location>
</feature>
<accession>A0A507FQM2</accession>